<dbReference type="GO" id="GO:0035861">
    <property type="term" value="C:site of double-strand break"/>
    <property type="evidence" value="ECO:0007669"/>
    <property type="project" value="TreeGrafter"/>
</dbReference>
<sequence>MYTPNKEHIRHIVRFEFHKGNTANSVAKALKDAYANDFVNEKTCRRWFSISRFKKDDFSLKDEPKAECPKNSILSDCKLSLMIIQPELLEN</sequence>
<dbReference type="GO" id="GO:0000014">
    <property type="term" value="F:single-stranded DNA endodeoxyribonuclease activity"/>
    <property type="evidence" value="ECO:0007669"/>
    <property type="project" value="TreeGrafter"/>
</dbReference>
<keyword evidence="3" id="KW-1185">Reference proteome</keyword>
<evidence type="ECO:0000313" key="2">
    <source>
        <dbReference type="EMBL" id="VUZ53749.1"/>
    </source>
</evidence>
<protein>
    <recommendedName>
        <fullName evidence="1">Mos1 transposase HTH domain-containing protein</fullName>
    </recommendedName>
</protein>
<evidence type="ECO:0000313" key="3">
    <source>
        <dbReference type="Proteomes" id="UP000321570"/>
    </source>
</evidence>
<dbReference type="GO" id="GO:0006303">
    <property type="term" value="P:double-strand break repair via nonhomologous end joining"/>
    <property type="evidence" value="ECO:0007669"/>
    <property type="project" value="TreeGrafter"/>
</dbReference>
<dbReference type="GO" id="GO:0003697">
    <property type="term" value="F:single-stranded DNA binding"/>
    <property type="evidence" value="ECO:0007669"/>
    <property type="project" value="TreeGrafter"/>
</dbReference>
<dbReference type="Pfam" id="PF17906">
    <property type="entry name" value="HTH_48"/>
    <property type="match status" value="1"/>
</dbReference>
<feature type="domain" description="Mos1 transposase HTH" evidence="1">
    <location>
        <begin position="6"/>
        <end position="57"/>
    </location>
</feature>
<dbReference type="InterPro" id="IPR041426">
    <property type="entry name" value="Mos1_HTH"/>
</dbReference>
<dbReference type="GO" id="GO:0005634">
    <property type="term" value="C:nucleus"/>
    <property type="evidence" value="ECO:0007669"/>
    <property type="project" value="TreeGrafter"/>
</dbReference>
<reference evidence="2 3" key="1">
    <citation type="submission" date="2019-07" db="EMBL/GenBank/DDBJ databases">
        <authorList>
            <person name="Jastrzebski P J."/>
            <person name="Paukszto L."/>
            <person name="Jastrzebski P J."/>
        </authorList>
    </citation>
    <scope>NUCLEOTIDE SEQUENCE [LARGE SCALE GENOMIC DNA]</scope>
    <source>
        <strain evidence="2 3">WMS-il1</strain>
    </source>
</reference>
<dbReference type="PANTHER" id="PTHR46060:SF2">
    <property type="entry name" value="HISTONE-LYSINE N-METHYLTRANSFERASE SETMAR"/>
    <property type="match status" value="1"/>
</dbReference>
<dbReference type="GO" id="GO:0003690">
    <property type="term" value="F:double-stranded DNA binding"/>
    <property type="evidence" value="ECO:0007669"/>
    <property type="project" value="TreeGrafter"/>
</dbReference>
<accession>A0A564Z371</accession>
<organism evidence="2 3">
    <name type="scientific">Hymenolepis diminuta</name>
    <name type="common">Rat tapeworm</name>
    <dbReference type="NCBI Taxonomy" id="6216"/>
    <lineage>
        <taxon>Eukaryota</taxon>
        <taxon>Metazoa</taxon>
        <taxon>Spiralia</taxon>
        <taxon>Lophotrochozoa</taxon>
        <taxon>Platyhelminthes</taxon>
        <taxon>Cestoda</taxon>
        <taxon>Eucestoda</taxon>
        <taxon>Cyclophyllidea</taxon>
        <taxon>Hymenolepididae</taxon>
        <taxon>Hymenolepis</taxon>
    </lineage>
</organism>
<name>A0A564Z371_HYMDI</name>
<dbReference type="GO" id="GO:0000729">
    <property type="term" value="P:DNA double-strand break processing"/>
    <property type="evidence" value="ECO:0007669"/>
    <property type="project" value="TreeGrafter"/>
</dbReference>
<dbReference type="GO" id="GO:0044547">
    <property type="term" value="F:DNA topoisomerase binding"/>
    <property type="evidence" value="ECO:0007669"/>
    <property type="project" value="TreeGrafter"/>
</dbReference>
<dbReference type="GO" id="GO:0046975">
    <property type="term" value="F:histone H3K36 methyltransferase activity"/>
    <property type="evidence" value="ECO:0007669"/>
    <property type="project" value="TreeGrafter"/>
</dbReference>
<dbReference type="Proteomes" id="UP000321570">
    <property type="component" value="Unassembled WGS sequence"/>
</dbReference>
<dbReference type="GO" id="GO:0000793">
    <property type="term" value="C:condensed chromosome"/>
    <property type="evidence" value="ECO:0007669"/>
    <property type="project" value="TreeGrafter"/>
</dbReference>
<gene>
    <name evidence="2" type="ORF">WMSIL1_LOCUS11979</name>
</gene>
<dbReference type="GO" id="GO:0015074">
    <property type="term" value="P:DNA integration"/>
    <property type="evidence" value="ECO:0007669"/>
    <property type="project" value="TreeGrafter"/>
</dbReference>
<dbReference type="GO" id="GO:0044774">
    <property type="term" value="P:mitotic DNA integrity checkpoint signaling"/>
    <property type="evidence" value="ECO:0007669"/>
    <property type="project" value="TreeGrafter"/>
</dbReference>
<dbReference type="AlphaFoldDB" id="A0A564Z371"/>
<dbReference type="EMBL" id="CABIJS010000566">
    <property type="protein sequence ID" value="VUZ53749.1"/>
    <property type="molecule type" value="Genomic_DNA"/>
</dbReference>
<dbReference type="Gene3D" id="1.10.10.1450">
    <property type="match status" value="1"/>
</dbReference>
<dbReference type="GO" id="GO:0031297">
    <property type="term" value="P:replication fork processing"/>
    <property type="evidence" value="ECO:0007669"/>
    <property type="project" value="TreeGrafter"/>
</dbReference>
<evidence type="ECO:0000259" key="1">
    <source>
        <dbReference type="Pfam" id="PF17906"/>
    </source>
</evidence>
<dbReference type="GO" id="GO:0042800">
    <property type="term" value="F:histone H3K4 methyltransferase activity"/>
    <property type="evidence" value="ECO:0007669"/>
    <property type="project" value="TreeGrafter"/>
</dbReference>
<dbReference type="PANTHER" id="PTHR46060">
    <property type="entry name" value="MARINER MOS1 TRANSPOSASE-LIKE PROTEIN"/>
    <property type="match status" value="1"/>
</dbReference>
<proteinExistence type="predicted"/>
<dbReference type="InterPro" id="IPR052709">
    <property type="entry name" value="Transposase-MT_Hybrid"/>
</dbReference>